<feature type="domain" description="EGF-like" evidence="7">
    <location>
        <begin position="103"/>
        <end position="135"/>
    </location>
</feature>
<evidence type="ECO:0000313" key="9">
    <source>
        <dbReference type="Proteomes" id="UP000596742"/>
    </source>
</evidence>
<sequence length="143" mass="16087">MCNIVELSFIFLAIFCDIIHSWNERGLQRDERYSWQRDDPNSRLRGKVCGPLTRRYCCRGWTRTPGSYSCIIPTCTQSCNGGRCVQPNRCYCQNGQMSQNCPITQNCSPGCMNGGKCLGNNRCACSYGFSGKRCEIGKLNNIA</sequence>
<name>A0A8B6FX06_MYTGA</name>
<comment type="caution">
    <text evidence="5">Lacks conserved residue(s) required for the propagation of feature annotation.</text>
</comment>
<accession>A0A8B6FX06</accession>
<evidence type="ECO:0000259" key="7">
    <source>
        <dbReference type="PROSITE" id="PS50026"/>
    </source>
</evidence>
<dbReference type="SUPFAM" id="SSF57196">
    <property type="entry name" value="EGF/Laminin"/>
    <property type="match status" value="1"/>
</dbReference>
<feature type="disulfide bond" evidence="5">
    <location>
        <begin position="107"/>
        <end position="117"/>
    </location>
</feature>
<dbReference type="PANTHER" id="PTHR47333">
    <property type="entry name" value="VON WILLEBRAND FACTOR C AND EGF DOMAIN-CONTAINING PROTEIN"/>
    <property type="match status" value="1"/>
</dbReference>
<dbReference type="PROSITE" id="PS00022">
    <property type="entry name" value="EGF_1"/>
    <property type="match status" value="1"/>
</dbReference>
<evidence type="ECO:0000256" key="1">
    <source>
        <dbReference type="ARBA" id="ARBA00004613"/>
    </source>
</evidence>
<comment type="caution">
    <text evidence="8">The sequence shown here is derived from an EMBL/GenBank/DDBJ whole genome shotgun (WGS) entry which is preliminary data.</text>
</comment>
<dbReference type="GO" id="GO:0005576">
    <property type="term" value="C:extracellular region"/>
    <property type="evidence" value="ECO:0007669"/>
    <property type="project" value="UniProtKB-SubCell"/>
</dbReference>
<keyword evidence="2" id="KW-0964">Secreted</keyword>
<keyword evidence="5" id="KW-0245">EGF-like domain</keyword>
<protein>
    <recommendedName>
        <fullName evidence="7">EGF-like domain-containing protein</fullName>
    </recommendedName>
</protein>
<dbReference type="InterPro" id="IPR000742">
    <property type="entry name" value="EGF"/>
</dbReference>
<dbReference type="OrthoDB" id="6229058at2759"/>
<gene>
    <name evidence="8" type="ORF">MGAL_10B006271</name>
</gene>
<evidence type="ECO:0000256" key="6">
    <source>
        <dbReference type="SAM" id="SignalP"/>
    </source>
</evidence>
<dbReference type="PANTHER" id="PTHR47333:SF4">
    <property type="entry name" value="EGF-LIKE DOMAIN-CONTAINING PROTEIN"/>
    <property type="match status" value="1"/>
</dbReference>
<dbReference type="SMART" id="SM00181">
    <property type="entry name" value="EGF"/>
    <property type="match status" value="2"/>
</dbReference>
<dbReference type="Proteomes" id="UP000596742">
    <property type="component" value="Unassembled WGS sequence"/>
</dbReference>
<comment type="subcellular location">
    <subcellularLocation>
        <location evidence="1">Secreted</location>
    </subcellularLocation>
</comment>
<keyword evidence="4" id="KW-0325">Glycoprotein</keyword>
<feature type="chain" id="PRO_5032311529" description="EGF-like domain-containing protein" evidence="6">
    <location>
        <begin position="22"/>
        <end position="143"/>
    </location>
</feature>
<dbReference type="PROSITE" id="PS01186">
    <property type="entry name" value="EGF_2"/>
    <property type="match status" value="1"/>
</dbReference>
<evidence type="ECO:0000256" key="5">
    <source>
        <dbReference type="PROSITE-ProRule" id="PRU00076"/>
    </source>
</evidence>
<keyword evidence="9" id="KW-1185">Reference proteome</keyword>
<keyword evidence="5" id="KW-1015">Disulfide bond</keyword>
<evidence type="ECO:0000256" key="3">
    <source>
        <dbReference type="ARBA" id="ARBA00022729"/>
    </source>
</evidence>
<dbReference type="Gene3D" id="2.10.25.10">
    <property type="entry name" value="Laminin"/>
    <property type="match status" value="2"/>
</dbReference>
<dbReference type="PROSITE" id="PS50026">
    <property type="entry name" value="EGF_3"/>
    <property type="match status" value="1"/>
</dbReference>
<dbReference type="InterPro" id="IPR052080">
    <property type="entry name" value="vWF_C/EGF_Fibrillin"/>
</dbReference>
<dbReference type="AlphaFoldDB" id="A0A8B6FX06"/>
<evidence type="ECO:0000256" key="2">
    <source>
        <dbReference type="ARBA" id="ARBA00022525"/>
    </source>
</evidence>
<dbReference type="EMBL" id="UYJE01007528">
    <property type="protein sequence ID" value="VDI55714.1"/>
    <property type="molecule type" value="Genomic_DNA"/>
</dbReference>
<feature type="signal peptide" evidence="6">
    <location>
        <begin position="1"/>
        <end position="21"/>
    </location>
</feature>
<organism evidence="8 9">
    <name type="scientific">Mytilus galloprovincialis</name>
    <name type="common">Mediterranean mussel</name>
    <dbReference type="NCBI Taxonomy" id="29158"/>
    <lineage>
        <taxon>Eukaryota</taxon>
        <taxon>Metazoa</taxon>
        <taxon>Spiralia</taxon>
        <taxon>Lophotrochozoa</taxon>
        <taxon>Mollusca</taxon>
        <taxon>Bivalvia</taxon>
        <taxon>Autobranchia</taxon>
        <taxon>Pteriomorphia</taxon>
        <taxon>Mytilida</taxon>
        <taxon>Mytiloidea</taxon>
        <taxon>Mytilidae</taxon>
        <taxon>Mytilinae</taxon>
        <taxon>Mytilus</taxon>
    </lineage>
</organism>
<evidence type="ECO:0000256" key="4">
    <source>
        <dbReference type="ARBA" id="ARBA00023180"/>
    </source>
</evidence>
<reference evidence="8" key="1">
    <citation type="submission" date="2018-11" db="EMBL/GenBank/DDBJ databases">
        <authorList>
            <person name="Alioto T."/>
            <person name="Alioto T."/>
        </authorList>
    </citation>
    <scope>NUCLEOTIDE SEQUENCE</scope>
</reference>
<keyword evidence="3 6" id="KW-0732">Signal</keyword>
<evidence type="ECO:0000313" key="8">
    <source>
        <dbReference type="EMBL" id="VDI55714.1"/>
    </source>
</evidence>
<proteinExistence type="predicted"/>
<feature type="disulfide bond" evidence="5">
    <location>
        <begin position="125"/>
        <end position="134"/>
    </location>
</feature>